<sequence length="746" mass="82784">MSRVTKVSLLFLLAALVFTSCRKKEFDEYYARPDGLADPIYKVLESKKNFTILLACIDKAGYKEILGEAGYWTFFAPTDDAFKKYFQDNNISGVDKLADSTARKIVTYCLVYNSYRKEQLTNMQTSLGVVPDVAFKRKTAYYDFVYTENGKKMVANNRNGSAYVVNDNNNKNLPYFIDKFLTANGLTSTDYKSFYPNATYTGFSVADANVTEADIPAENGTIHVIDKVIAPLPSIEQYMASNSQYSEFRKLLNKLAVYIPNTELTRRYNVLTGKTDSVYLKSYSALLAFSPNNENYIGATATEAQATGWSITVPTNTQLLAYTKKLLQYYGGSFDAAPPQVLIDFLNAHMFRNAVWPARITTEGNFQGEAATYAQANILEKKVLSNGFFYGTNQVQDANVFRTVYGFPYLDPKYSLMIRAIDATDLRTAMKVPTVKYTVFMMSNTDLIANRYNFYPDRSNSWGYQATVGGTIDYTSTASDRVYRITQSSVVYTPKGEFDDLSGDGVAEAFNGEYIRFKAGKVYASGNVAAGTSVTIDSSKNAYNGKVYYTKGLLTFAENTFTLGTSIELLGNVATSNANYPYFNFYYRYLVNSSLWVAATKDILGVSSGSFYTVNIPTNAAIMAAVKKGLLPGNILTGDPNFTPTAAADKDKVTNFINYSILNKFAVAADGKKDGLFPTLLKDVNGNTRYVTVYYPAGNVPSQMQIWDGQRKANDPATTATINISFSNNLGNRALIHSLNKILDYN</sequence>
<dbReference type="EMBL" id="WVHS01000004">
    <property type="protein sequence ID" value="MXV17343.1"/>
    <property type="molecule type" value="Genomic_DNA"/>
</dbReference>
<dbReference type="PROSITE" id="PS51257">
    <property type="entry name" value="PROKAR_LIPOPROTEIN"/>
    <property type="match status" value="1"/>
</dbReference>
<comment type="caution">
    <text evidence="2">The sequence shown here is derived from an EMBL/GenBank/DDBJ whole genome shotgun (WGS) entry which is preliminary data.</text>
</comment>
<accession>A0A7K1Y240</accession>
<gene>
    <name evidence="2" type="ORF">GS398_18745</name>
</gene>
<dbReference type="Proteomes" id="UP000451233">
    <property type="component" value="Unassembled WGS sequence"/>
</dbReference>
<dbReference type="RefSeq" id="WP_160908328.1">
    <property type="nucleotide sequence ID" value="NZ_WVHS01000004.1"/>
</dbReference>
<dbReference type="PANTHER" id="PTHR10900:SF77">
    <property type="entry name" value="FI19380P1"/>
    <property type="match status" value="1"/>
</dbReference>
<dbReference type="PROSITE" id="PS50213">
    <property type="entry name" value="FAS1"/>
    <property type="match status" value="1"/>
</dbReference>
<keyword evidence="3" id="KW-1185">Reference proteome</keyword>
<protein>
    <recommendedName>
        <fullName evidence="1">FAS1 domain-containing protein</fullName>
    </recommendedName>
</protein>
<organism evidence="2 3">
    <name type="scientific">Hufsiella ginkgonis</name>
    <dbReference type="NCBI Taxonomy" id="2695274"/>
    <lineage>
        <taxon>Bacteria</taxon>
        <taxon>Pseudomonadati</taxon>
        <taxon>Bacteroidota</taxon>
        <taxon>Sphingobacteriia</taxon>
        <taxon>Sphingobacteriales</taxon>
        <taxon>Sphingobacteriaceae</taxon>
        <taxon>Hufsiella</taxon>
    </lineage>
</organism>
<dbReference type="Gene3D" id="2.30.180.10">
    <property type="entry name" value="FAS1 domain"/>
    <property type="match status" value="1"/>
</dbReference>
<dbReference type="SMART" id="SM00554">
    <property type="entry name" value="FAS1"/>
    <property type="match status" value="1"/>
</dbReference>
<dbReference type="Pfam" id="PF02469">
    <property type="entry name" value="Fasciclin"/>
    <property type="match status" value="2"/>
</dbReference>
<dbReference type="SUPFAM" id="SSF82153">
    <property type="entry name" value="FAS1 domain"/>
    <property type="match status" value="1"/>
</dbReference>
<evidence type="ECO:0000259" key="1">
    <source>
        <dbReference type="PROSITE" id="PS50213"/>
    </source>
</evidence>
<feature type="domain" description="FAS1" evidence="1">
    <location>
        <begin position="37"/>
        <end position="229"/>
    </location>
</feature>
<reference evidence="2 3" key="1">
    <citation type="submission" date="2019-11" db="EMBL/GenBank/DDBJ databases">
        <title>Pedobacter sp. HMF7056 Genome sequencing and assembly.</title>
        <authorList>
            <person name="Kang H."/>
            <person name="Kim H."/>
            <person name="Joh K."/>
        </authorList>
    </citation>
    <scope>NUCLEOTIDE SEQUENCE [LARGE SCALE GENOMIC DNA]</scope>
    <source>
        <strain evidence="2 3">HMF7056</strain>
    </source>
</reference>
<proteinExistence type="predicted"/>
<dbReference type="PANTHER" id="PTHR10900">
    <property type="entry name" value="PERIOSTIN-RELATED"/>
    <property type="match status" value="1"/>
</dbReference>
<dbReference type="InterPro" id="IPR036378">
    <property type="entry name" value="FAS1_dom_sf"/>
</dbReference>
<dbReference type="AlphaFoldDB" id="A0A7K1Y240"/>
<name>A0A7K1Y240_9SPHI</name>
<evidence type="ECO:0000313" key="2">
    <source>
        <dbReference type="EMBL" id="MXV17343.1"/>
    </source>
</evidence>
<evidence type="ECO:0000313" key="3">
    <source>
        <dbReference type="Proteomes" id="UP000451233"/>
    </source>
</evidence>
<dbReference type="InterPro" id="IPR000782">
    <property type="entry name" value="FAS1_domain"/>
</dbReference>
<dbReference type="InterPro" id="IPR050904">
    <property type="entry name" value="Adhesion/Biosynth-related"/>
</dbReference>